<evidence type="ECO:0000256" key="2">
    <source>
        <dbReference type="ARBA" id="ARBA00022741"/>
    </source>
</evidence>
<dbReference type="PANTHER" id="PTHR43023">
    <property type="entry name" value="PROTEIN TRIGALACTOSYLDIACYLGLYCEROL 3, CHLOROPLASTIC"/>
    <property type="match status" value="1"/>
</dbReference>
<evidence type="ECO:0000313" key="6">
    <source>
        <dbReference type="Proteomes" id="UP000559010"/>
    </source>
</evidence>
<name>A0A848ISK9_9BACT</name>
<reference evidence="5 6" key="1">
    <citation type="submission" date="2020-04" db="EMBL/GenBank/DDBJ databases">
        <title>Flammeovirgaceae bacterium KN852 isolated from deep sea.</title>
        <authorList>
            <person name="Zhang D.-C."/>
        </authorList>
    </citation>
    <scope>NUCLEOTIDE SEQUENCE [LARGE SCALE GENOMIC DNA]</scope>
    <source>
        <strain evidence="5 6">KN852</strain>
    </source>
</reference>
<evidence type="ECO:0000259" key="4">
    <source>
        <dbReference type="PROSITE" id="PS50893"/>
    </source>
</evidence>
<dbReference type="SUPFAM" id="SSF52540">
    <property type="entry name" value="P-loop containing nucleoside triphosphate hydrolases"/>
    <property type="match status" value="1"/>
</dbReference>
<dbReference type="InterPro" id="IPR003593">
    <property type="entry name" value="AAA+_ATPase"/>
</dbReference>
<sequence>MGDKKVIVAENIKKAFGSKLVIEDISFVLKEMENLVIMGRSGTGKSVLIKSIVGLVTPDSGKLEVLGENILGMDDDQIDNIRRSVGYLFQGGALYDSMTVERNMKFPLRRHPDRPSEGEINDLVDETLENVGLLETKDKYPSELSGGMKKRIALARTLIMRPKIMLYDEPTTGLDMITSSEISELIIKMREKYNISSIIITHDVSCAELTSDRVMILGEGKIQAEGAFEELSNSDDKHIRSYFTMIHKDNRTI</sequence>
<dbReference type="Gene3D" id="3.40.50.300">
    <property type="entry name" value="P-loop containing nucleotide triphosphate hydrolases"/>
    <property type="match status" value="1"/>
</dbReference>
<dbReference type="InterPro" id="IPR027417">
    <property type="entry name" value="P-loop_NTPase"/>
</dbReference>
<keyword evidence="1" id="KW-0813">Transport</keyword>
<evidence type="ECO:0000256" key="1">
    <source>
        <dbReference type="ARBA" id="ARBA00022448"/>
    </source>
</evidence>
<dbReference type="PANTHER" id="PTHR43023:SF6">
    <property type="entry name" value="INTERMEMBRANE PHOSPHOLIPID TRANSPORT SYSTEM ATP-BINDING PROTEIN MLAF"/>
    <property type="match status" value="1"/>
</dbReference>
<proteinExistence type="predicted"/>
<comment type="caution">
    <text evidence="5">The sequence shown here is derived from an EMBL/GenBank/DDBJ whole genome shotgun (WGS) entry which is preliminary data.</text>
</comment>
<dbReference type="RefSeq" id="WP_169677957.1">
    <property type="nucleotide sequence ID" value="NZ_JABBNU010000002.1"/>
</dbReference>
<protein>
    <submittedName>
        <fullName evidence="5">ATP-binding cassette domain-containing protein</fullName>
    </submittedName>
</protein>
<dbReference type="GO" id="GO:0005524">
    <property type="term" value="F:ATP binding"/>
    <property type="evidence" value="ECO:0007669"/>
    <property type="project" value="UniProtKB-KW"/>
</dbReference>
<keyword evidence="2" id="KW-0547">Nucleotide-binding</keyword>
<dbReference type="InterPro" id="IPR003439">
    <property type="entry name" value="ABC_transporter-like_ATP-bd"/>
</dbReference>
<dbReference type="Pfam" id="PF00005">
    <property type="entry name" value="ABC_tran"/>
    <property type="match status" value="1"/>
</dbReference>
<dbReference type="PROSITE" id="PS50893">
    <property type="entry name" value="ABC_TRANSPORTER_2"/>
    <property type="match status" value="1"/>
</dbReference>
<dbReference type="SMART" id="SM00382">
    <property type="entry name" value="AAA"/>
    <property type="match status" value="1"/>
</dbReference>
<dbReference type="GO" id="GO:0016887">
    <property type="term" value="F:ATP hydrolysis activity"/>
    <property type="evidence" value="ECO:0007669"/>
    <property type="project" value="InterPro"/>
</dbReference>
<feature type="domain" description="ABC transporter" evidence="4">
    <location>
        <begin position="7"/>
        <end position="244"/>
    </location>
</feature>
<organism evidence="5 6">
    <name type="scientific">Marinigracilibium pacificum</name>
    <dbReference type="NCBI Taxonomy" id="2729599"/>
    <lineage>
        <taxon>Bacteria</taxon>
        <taxon>Pseudomonadati</taxon>
        <taxon>Bacteroidota</taxon>
        <taxon>Cytophagia</taxon>
        <taxon>Cytophagales</taxon>
        <taxon>Flammeovirgaceae</taxon>
        <taxon>Marinigracilibium</taxon>
    </lineage>
</organism>
<keyword evidence="6" id="KW-1185">Reference proteome</keyword>
<evidence type="ECO:0000313" key="5">
    <source>
        <dbReference type="EMBL" id="NMM47327.1"/>
    </source>
</evidence>
<keyword evidence="3 5" id="KW-0067">ATP-binding</keyword>
<evidence type="ECO:0000256" key="3">
    <source>
        <dbReference type="ARBA" id="ARBA00022840"/>
    </source>
</evidence>
<dbReference type="AlphaFoldDB" id="A0A848ISK9"/>
<dbReference type="PROSITE" id="PS00211">
    <property type="entry name" value="ABC_TRANSPORTER_1"/>
    <property type="match status" value="1"/>
</dbReference>
<accession>A0A848ISK9</accession>
<gene>
    <name evidence="5" type="ORF">HH304_02880</name>
</gene>
<dbReference type="Proteomes" id="UP000559010">
    <property type="component" value="Unassembled WGS sequence"/>
</dbReference>
<dbReference type="EMBL" id="JABBNU010000002">
    <property type="protein sequence ID" value="NMM47327.1"/>
    <property type="molecule type" value="Genomic_DNA"/>
</dbReference>
<dbReference type="InterPro" id="IPR017871">
    <property type="entry name" value="ABC_transporter-like_CS"/>
</dbReference>